<comment type="caution">
    <text evidence="2">The sequence shown here is derived from an EMBL/GenBank/DDBJ whole genome shotgun (WGS) entry which is preliminary data.</text>
</comment>
<sequence length="57" mass="6699">KDNIGYRRRNSGRRKMVGSHTDVKGYIQSPAVRERTLSGDQGNQWRRWEDIKNTQPV</sequence>
<protein>
    <submittedName>
        <fullName evidence="2">Uncharacterized protein</fullName>
    </submittedName>
</protein>
<feature type="non-terminal residue" evidence="2">
    <location>
        <position position="1"/>
    </location>
</feature>
<evidence type="ECO:0000313" key="2">
    <source>
        <dbReference type="EMBL" id="GIY39961.1"/>
    </source>
</evidence>
<dbReference type="AlphaFoldDB" id="A0AAV4T3P2"/>
<reference evidence="2 3" key="1">
    <citation type="submission" date="2021-06" db="EMBL/GenBank/DDBJ databases">
        <title>Caerostris extrusa draft genome.</title>
        <authorList>
            <person name="Kono N."/>
            <person name="Arakawa K."/>
        </authorList>
    </citation>
    <scope>NUCLEOTIDE SEQUENCE [LARGE SCALE GENOMIC DNA]</scope>
</reference>
<organism evidence="2 3">
    <name type="scientific">Caerostris extrusa</name>
    <name type="common">Bark spider</name>
    <name type="synonym">Caerostris bankana</name>
    <dbReference type="NCBI Taxonomy" id="172846"/>
    <lineage>
        <taxon>Eukaryota</taxon>
        <taxon>Metazoa</taxon>
        <taxon>Ecdysozoa</taxon>
        <taxon>Arthropoda</taxon>
        <taxon>Chelicerata</taxon>
        <taxon>Arachnida</taxon>
        <taxon>Araneae</taxon>
        <taxon>Araneomorphae</taxon>
        <taxon>Entelegynae</taxon>
        <taxon>Araneoidea</taxon>
        <taxon>Araneidae</taxon>
        <taxon>Caerostris</taxon>
    </lineage>
</organism>
<evidence type="ECO:0000256" key="1">
    <source>
        <dbReference type="SAM" id="MobiDB-lite"/>
    </source>
</evidence>
<gene>
    <name evidence="2" type="ORF">CEXT_655501</name>
</gene>
<accession>A0AAV4T3P2</accession>
<name>A0AAV4T3P2_CAEEX</name>
<dbReference type="Proteomes" id="UP001054945">
    <property type="component" value="Unassembled WGS sequence"/>
</dbReference>
<dbReference type="EMBL" id="BPLR01010537">
    <property type="protein sequence ID" value="GIY39961.1"/>
    <property type="molecule type" value="Genomic_DNA"/>
</dbReference>
<proteinExistence type="predicted"/>
<feature type="compositionally biased region" description="Basic residues" evidence="1">
    <location>
        <begin position="1"/>
        <end position="17"/>
    </location>
</feature>
<feature type="region of interest" description="Disordered" evidence="1">
    <location>
        <begin position="1"/>
        <end position="20"/>
    </location>
</feature>
<keyword evidence="3" id="KW-1185">Reference proteome</keyword>
<evidence type="ECO:0000313" key="3">
    <source>
        <dbReference type="Proteomes" id="UP001054945"/>
    </source>
</evidence>